<reference evidence="3 4" key="1">
    <citation type="journal article" date="2021" name="Hortic Res">
        <title>The domestication of Cucurbita argyrosperma as revealed by the genome of its wild relative.</title>
        <authorList>
            <person name="Barrera-Redondo J."/>
            <person name="Sanchez-de la Vega G."/>
            <person name="Aguirre-Liguori J.A."/>
            <person name="Castellanos-Morales G."/>
            <person name="Gutierrez-Guerrero Y.T."/>
            <person name="Aguirre-Dugua X."/>
            <person name="Aguirre-Planter E."/>
            <person name="Tenaillon M.I."/>
            <person name="Lira-Saade R."/>
            <person name="Eguiarte L.E."/>
        </authorList>
    </citation>
    <scope>NUCLEOTIDE SEQUENCE [LARGE SCALE GENOMIC DNA]</scope>
    <source>
        <strain evidence="3">JBR-2021</strain>
    </source>
</reference>
<protein>
    <recommendedName>
        <fullName evidence="2">C2H2-type domain-containing protein</fullName>
    </recommendedName>
</protein>
<organism evidence="3 4">
    <name type="scientific">Cucurbita argyrosperma subsp. sororia</name>
    <dbReference type="NCBI Taxonomy" id="37648"/>
    <lineage>
        <taxon>Eukaryota</taxon>
        <taxon>Viridiplantae</taxon>
        <taxon>Streptophyta</taxon>
        <taxon>Embryophyta</taxon>
        <taxon>Tracheophyta</taxon>
        <taxon>Spermatophyta</taxon>
        <taxon>Magnoliopsida</taxon>
        <taxon>eudicotyledons</taxon>
        <taxon>Gunneridae</taxon>
        <taxon>Pentapetalae</taxon>
        <taxon>rosids</taxon>
        <taxon>fabids</taxon>
        <taxon>Cucurbitales</taxon>
        <taxon>Cucurbitaceae</taxon>
        <taxon>Cucurbiteae</taxon>
        <taxon>Cucurbita</taxon>
    </lineage>
</organism>
<feature type="compositionally biased region" description="Low complexity" evidence="1">
    <location>
        <begin position="268"/>
        <end position="281"/>
    </location>
</feature>
<gene>
    <name evidence="3" type="ORF">SDJN03_10539</name>
</gene>
<sequence length="281" mass="30930">MCIKFHLFHLYKLNLSASPNSISSLFCPFPPWPPSSFKLLCLLCLLCLLFFLTAFSPSLAFPWSSSPYEKSGWNPSLEELLSASGETSSRPPRRKSTIFGAPCGLCGQVIFGSEALNHHYNYHFLQNDLASYGSRLVPSSASSQRPPVWTDYFHGQASASREPQITLNNCLTMPPPRQPSSLRSYPSPTVDMAHLLPLHPLLAQPPPPRRITTANGVNEDAAGQRWQGNQNQRNNGGARTTSARSAAEQRQPRQEVIDLNSTEENDCSSDGSDGLDLTLSL</sequence>
<evidence type="ECO:0000313" key="4">
    <source>
        <dbReference type="Proteomes" id="UP000685013"/>
    </source>
</evidence>
<evidence type="ECO:0000259" key="2">
    <source>
        <dbReference type="PROSITE" id="PS00028"/>
    </source>
</evidence>
<dbReference type="PROSITE" id="PS00028">
    <property type="entry name" value="ZINC_FINGER_C2H2_1"/>
    <property type="match status" value="1"/>
</dbReference>
<proteinExistence type="predicted"/>
<feature type="domain" description="C2H2-type" evidence="2">
    <location>
        <begin position="103"/>
        <end position="123"/>
    </location>
</feature>
<feature type="region of interest" description="Disordered" evidence="1">
    <location>
        <begin position="220"/>
        <end position="281"/>
    </location>
</feature>
<dbReference type="AlphaFoldDB" id="A0AAV6NH83"/>
<keyword evidence="4" id="KW-1185">Reference proteome</keyword>
<evidence type="ECO:0000313" key="3">
    <source>
        <dbReference type="EMBL" id="KAG6597359.1"/>
    </source>
</evidence>
<evidence type="ECO:0000256" key="1">
    <source>
        <dbReference type="SAM" id="MobiDB-lite"/>
    </source>
</evidence>
<name>A0AAV6NH83_9ROSI</name>
<accession>A0AAV6NH83</accession>
<feature type="non-terminal residue" evidence="3">
    <location>
        <position position="1"/>
    </location>
</feature>
<dbReference type="EMBL" id="JAGKQH010000006">
    <property type="protein sequence ID" value="KAG6597359.1"/>
    <property type="molecule type" value="Genomic_DNA"/>
</dbReference>
<dbReference type="InterPro" id="IPR013087">
    <property type="entry name" value="Znf_C2H2_type"/>
</dbReference>
<dbReference type="Proteomes" id="UP000685013">
    <property type="component" value="Chromosome 6"/>
</dbReference>
<feature type="compositionally biased region" description="Low complexity" evidence="1">
    <location>
        <begin position="221"/>
        <end position="239"/>
    </location>
</feature>
<comment type="caution">
    <text evidence="3">The sequence shown here is derived from an EMBL/GenBank/DDBJ whole genome shotgun (WGS) entry which is preliminary data.</text>
</comment>